<keyword evidence="4" id="KW-1185">Reference proteome</keyword>
<dbReference type="EnsemblProtists" id="EKX32005">
    <property type="protein sequence ID" value="EKX32005"/>
    <property type="gene ID" value="GUITHDRAFT_121824"/>
</dbReference>
<dbReference type="Proteomes" id="UP000011087">
    <property type="component" value="Unassembled WGS sequence"/>
</dbReference>
<protein>
    <submittedName>
        <fullName evidence="2 3">Uncharacterized protein</fullName>
    </submittedName>
</protein>
<dbReference type="HOGENOM" id="CLU_595097_0_0_1"/>
<dbReference type="AlphaFoldDB" id="L1I817"/>
<feature type="region of interest" description="Disordered" evidence="1">
    <location>
        <begin position="217"/>
        <end position="237"/>
    </location>
</feature>
<name>L1I817_GUITC</name>
<evidence type="ECO:0000256" key="1">
    <source>
        <dbReference type="SAM" id="MobiDB-lite"/>
    </source>
</evidence>
<accession>L1I817</accession>
<dbReference type="KEGG" id="gtt:GUITHDRAFT_121824"/>
<organism evidence="2">
    <name type="scientific">Guillardia theta (strain CCMP2712)</name>
    <name type="common">Cryptophyte</name>
    <dbReference type="NCBI Taxonomy" id="905079"/>
    <lineage>
        <taxon>Eukaryota</taxon>
        <taxon>Cryptophyceae</taxon>
        <taxon>Pyrenomonadales</taxon>
        <taxon>Geminigeraceae</taxon>
        <taxon>Guillardia</taxon>
    </lineage>
</organism>
<evidence type="ECO:0000313" key="4">
    <source>
        <dbReference type="Proteomes" id="UP000011087"/>
    </source>
</evidence>
<gene>
    <name evidence="2" type="ORF">GUITHDRAFT_121824</name>
</gene>
<proteinExistence type="predicted"/>
<evidence type="ECO:0000313" key="2">
    <source>
        <dbReference type="EMBL" id="EKX32005.1"/>
    </source>
</evidence>
<dbReference type="PaxDb" id="55529-EKX32005"/>
<dbReference type="RefSeq" id="XP_005818985.1">
    <property type="nucleotide sequence ID" value="XM_005818928.1"/>
</dbReference>
<reference evidence="4" key="2">
    <citation type="submission" date="2012-11" db="EMBL/GenBank/DDBJ databases">
        <authorList>
            <person name="Kuo A."/>
            <person name="Curtis B.A."/>
            <person name="Tanifuji G."/>
            <person name="Burki F."/>
            <person name="Gruber A."/>
            <person name="Irimia M."/>
            <person name="Maruyama S."/>
            <person name="Arias M.C."/>
            <person name="Ball S.G."/>
            <person name="Gile G.H."/>
            <person name="Hirakawa Y."/>
            <person name="Hopkins J.F."/>
            <person name="Rensing S.A."/>
            <person name="Schmutz J."/>
            <person name="Symeonidi A."/>
            <person name="Elias M."/>
            <person name="Eveleigh R.J."/>
            <person name="Herman E.K."/>
            <person name="Klute M.J."/>
            <person name="Nakayama T."/>
            <person name="Obornik M."/>
            <person name="Reyes-Prieto A."/>
            <person name="Armbrust E.V."/>
            <person name="Aves S.J."/>
            <person name="Beiko R.G."/>
            <person name="Coutinho P."/>
            <person name="Dacks J.B."/>
            <person name="Durnford D.G."/>
            <person name="Fast N.M."/>
            <person name="Green B.R."/>
            <person name="Grisdale C."/>
            <person name="Hempe F."/>
            <person name="Henrissat B."/>
            <person name="Hoppner M.P."/>
            <person name="Ishida K.-I."/>
            <person name="Kim E."/>
            <person name="Koreny L."/>
            <person name="Kroth P.G."/>
            <person name="Liu Y."/>
            <person name="Malik S.-B."/>
            <person name="Maier U.G."/>
            <person name="McRose D."/>
            <person name="Mock T."/>
            <person name="Neilson J.A."/>
            <person name="Onodera N.T."/>
            <person name="Poole A.M."/>
            <person name="Pritham E.J."/>
            <person name="Richards T.A."/>
            <person name="Rocap G."/>
            <person name="Roy S.W."/>
            <person name="Sarai C."/>
            <person name="Schaack S."/>
            <person name="Shirato S."/>
            <person name="Slamovits C.H."/>
            <person name="Spencer D.F."/>
            <person name="Suzuki S."/>
            <person name="Worden A.Z."/>
            <person name="Zauner S."/>
            <person name="Barry K."/>
            <person name="Bell C."/>
            <person name="Bharti A.K."/>
            <person name="Crow J.A."/>
            <person name="Grimwood J."/>
            <person name="Kramer R."/>
            <person name="Lindquist E."/>
            <person name="Lucas S."/>
            <person name="Salamov A."/>
            <person name="McFadden G.I."/>
            <person name="Lane C.E."/>
            <person name="Keeling P.J."/>
            <person name="Gray M.W."/>
            <person name="Grigoriev I.V."/>
            <person name="Archibald J.M."/>
        </authorList>
    </citation>
    <scope>NUCLEOTIDE SEQUENCE</scope>
    <source>
        <strain evidence="4">CCMP2712</strain>
    </source>
</reference>
<sequence length="460" mass="52303">MKRMRSQRGERELVLRATQLVSNEFKDVSEESYIQRGLREEKSMLCLQLKRMCYLAGTRWMIDGDREDLMSLLQFLYFFSDPSLPQRWQEAPAGTFRSMRGEILFSIVQEGRLYTSIRLLLLDPSWQDMDAAGSNQKPAGQFHLILSSLLWAIALHPLSHSSPPPGKQHAVAFEFAREILSIPQVLSKVPAMIQSSLTHHTVWPKLIYAIGNSEAASDSSGKQQQQQQQQQQRRQIGATAVAADRAMDLFTNVVEIANVRPIHGLQPLYLSALLRLVDKIPSSGWTMSKIQAQQLAPLHKPKHIHWLLLGLGGRGEGEEGKALEIGAELKIETLSLKSWSFVEWSKIYSDVRKLRNSDGKPKYTNEIVSFCQLYGKLLRLWTVANVQVLNAISFDSPVHVSLWSWLRCSNLLQGYIDEGTEAGIVGDVAFLFCKCYLHRLMVTDDTEFYEQQVRTWFPSL</sequence>
<dbReference type="GeneID" id="17288740"/>
<feature type="compositionally biased region" description="Low complexity" evidence="1">
    <location>
        <begin position="223"/>
        <end position="235"/>
    </location>
</feature>
<evidence type="ECO:0000313" key="3">
    <source>
        <dbReference type="EnsemblProtists" id="EKX32005"/>
    </source>
</evidence>
<dbReference type="EMBL" id="JH993219">
    <property type="protein sequence ID" value="EKX32005.1"/>
    <property type="molecule type" value="Genomic_DNA"/>
</dbReference>
<reference evidence="3" key="3">
    <citation type="submission" date="2015-06" db="UniProtKB">
        <authorList>
            <consortium name="EnsemblProtists"/>
        </authorList>
    </citation>
    <scope>IDENTIFICATION</scope>
</reference>
<reference evidence="2 4" key="1">
    <citation type="journal article" date="2012" name="Nature">
        <title>Algal genomes reveal evolutionary mosaicism and the fate of nucleomorphs.</title>
        <authorList>
            <consortium name="DOE Joint Genome Institute"/>
            <person name="Curtis B.A."/>
            <person name="Tanifuji G."/>
            <person name="Burki F."/>
            <person name="Gruber A."/>
            <person name="Irimia M."/>
            <person name="Maruyama S."/>
            <person name="Arias M.C."/>
            <person name="Ball S.G."/>
            <person name="Gile G.H."/>
            <person name="Hirakawa Y."/>
            <person name="Hopkins J.F."/>
            <person name="Kuo A."/>
            <person name="Rensing S.A."/>
            <person name="Schmutz J."/>
            <person name="Symeonidi A."/>
            <person name="Elias M."/>
            <person name="Eveleigh R.J."/>
            <person name="Herman E.K."/>
            <person name="Klute M.J."/>
            <person name="Nakayama T."/>
            <person name="Obornik M."/>
            <person name="Reyes-Prieto A."/>
            <person name="Armbrust E.V."/>
            <person name="Aves S.J."/>
            <person name="Beiko R.G."/>
            <person name="Coutinho P."/>
            <person name="Dacks J.B."/>
            <person name="Durnford D.G."/>
            <person name="Fast N.M."/>
            <person name="Green B.R."/>
            <person name="Grisdale C.J."/>
            <person name="Hempel F."/>
            <person name="Henrissat B."/>
            <person name="Hoppner M.P."/>
            <person name="Ishida K."/>
            <person name="Kim E."/>
            <person name="Koreny L."/>
            <person name="Kroth P.G."/>
            <person name="Liu Y."/>
            <person name="Malik S.B."/>
            <person name="Maier U.G."/>
            <person name="McRose D."/>
            <person name="Mock T."/>
            <person name="Neilson J.A."/>
            <person name="Onodera N.T."/>
            <person name="Poole A.M."/>
            <person name="Pritham E.J."/>
            <person name="Richards T.A."/>
            <person name="Rocap G."/>
            <person name="Roy S.W."/>
            <person name="Sarai C."/>
            <person name="Schaack S."/>
            <person name="Shirato S."/>
            <person name="Slamovits C.H."/>
            <person name="Spencer D.F."/>
            <person name="Suzuki S."/>
            <person name="Worden A.Z."/>
            <person name="Zauner S."/>
            <person name="Barry K."/>
            <person name="Bell C."/>
            <person name="Bharti A.K."/>
            <person name="Crow J.A."/>
            <person name="Grimwood J."/>
            <person name="Kramer R."/>
            <person name="Lindquist E."/>
            <person name="Lucas S."/>
            <person name="Salamov A."/>
            <person name="McFadden G.I."/>
            <person name="Lane C.E."/>
            <person name="Keeling P.J."/>
            <person name="Gray M.W."/>
            <person name="Grigoriev I.V."/>
            <person name="Archibald J.M."/>
        </authorList>
    </citation>
    <scope>NUCLEOTIDE SEQUENCE</scope>
    <source>
        <strain evidence="2 4">CCMP2712</strain>
    </source>
</reference>